<accession>A0A174FHF8</accession>
<name>A0A174FHF8_FLAPL</name>
<dbReference type="AlphaFoldDB" id="A0A174FHF8"/>
<dbReference type="Proteomes" id="UP000095746">
    <property type="component" value="Unassembled WGS sequence"/>
</dbReference>
<evidence type="ECO:0000313" key="3">
    <source>
        <dbReference type="Proteomes" id="UP000095746"/>
    </source>
</evidence>
<evidence type="ECO:0000313" key="2">
    <source>
        <dbReference type="EMBL" id="CUO49674.1"/>
    </source>
</evidence>
<feature type="region of interest" description="Disordered" evidence="1">
    <location>
        <begin position="438"/>
        <end position="459"/>
    </location>
</feature>
<reference evidence="2 3" key="1">
    <citation type="submission" date="2015-09" db="EMBL/GenBank/DDBJ databases">
        <authorList>
            <consortium name="Pathogen Informatics"/>
        </authorList>
    </citation>
    <scope>NUCLEOTIDE SEQUENCE [LARGE SCALE GENOMIC DNA]</scope>
    <source>
        <strain evidence="2 3">2789STDY5608854</strain>
    </source>
</reference>
<dbReference type="EMBL" id="CYZT01000102">
    <property type="protein sequence ID" value="CUO49674.1"/>
    <property type="molecule type" value="Genomic_DNA"/>
</dbReference>
<protein>
    <submittedName>
        <fullName evidence="2">Uncharacterized protein</fullName>
    </submittedName>
</protein>
<sequence>MVGAEGAQLGAEHAGGLLGGQELAGGEAHEAALFQPQSGHHRVLHGLDKLGDAAHNLAVLVVAEPVGLFAGLDLHVGAQLVDLLAGALEAGDHHRLDGVPLKGAEAAGAQGLSGVGDGQINAQIRLVGAVLVHGLPVGDAAEGGGGGHVVGAVLGKDGGQHVLQHGEHVLLIGKGHLHVQLVELAGGAVTPGVLVPEAGGNLEVLVEAGGHQKLLELLGGLGQGVELAGVLAAGHQVVPGALRGGGREDGGGDLQEAVVKRGLPQGGHHLAAEDDVVLHLRVAEIQIAVLQAGGLVGLPAAVDLEGQLVVAAAAQHLHRLRHHLDVAGGQLGILGVPLPHHTGDLDGGLLVQPLEGLPHGLVLHDHLGHAVEVPQDGEGKVLAHLADVLQKARQGDGLAHVLHAELPAGVGAVMGMGCLHQKSTPNRNIRKIKYNQDRKESHIGRLERPKGRPYRKGGV</sequence>
<feature type="compositionally biased region" description="Basic and acidic residues" evidence="1">
    <location>
        <begin position="438"/>
        <end position="450"/>
    </location>
</feature>
<organism evidence="2 3">
    <name type="scientific">Flavonifractor plautii</name>
    <name type="common">Fusobacterium plautii</name>
    <dbReference type="NCBI Taxonomy" id="292800"/>
    <lineage>
        <taxon>Bacteria</taxon>
        <taxon>Bacillati</taxon>
        <taxon>Bacillota</taxon>
        <taxon>Clostridia</taxon>
        <taxon>Eubacteriales</taxon>
        <taxon>Oscillospiraceae</taxon>
        <taxon>Flavonifractor</taxon>
    </lineage>
</organism>
<evidence type="ECO:0000256" key="1">
    <source>
        <dbReference type="SAM" id="MobiDB-lite"/>
    </source>
</evidence>
<gene>
    <name evidence="2" type="ORF">ERS852411_01645</name>
</gene>
<proteinExistence type="predicted"/>